<dbReference type="PANTHER" id="PTHR43540">
    <property type="entry name" value="PEROXYUREIDOACRYLATE/UREIDOACRYLATE AMIDOHYDROLASE-RELATED"/>
    <property type="match status" value="1"/>
</dbReference>
<feature type="transmembrane region" description="Helical" evidence="2">
    <location>
        <begin position="12"/>
        <end position="33"/>
    </location>
</feature>
<dbReference type="RefSeq" id="WP_130305716.1">
    <property type="nucleotide sequence ID" value="NZ_SHKN01000001.1"/>
</dbReference>
<evidence type="ECO:0000256" key="1">
    <source>
        <dbReference type="ARBA" id="ARBA00022801"/>
    </source>
</evidence>
<dbReference type="AlphaFoldDB" id="A0A4V2FSY1"/>
<dbReference type="SUPFAM" id="SSF52499">
    <property type="entry name" value="Isochorismatase-like hydrolases"/>
    <property type="match status" value="1"/>
</dbReference>
<keyword evidence="2" id="KW-0812">Transmembrane</keyword>
<reference evidence="4 5" key="1">
    <citation type="submission" date="2019-02" db="EMBL/GenBank/DDBJ databases">
        <title>Genomic Encyclopedia of Type Strains, Phase IV (KMG-IV): sequencing the most valuable type-strain genomes for metagenomic binning, comparative biology and taxonomic classification.</title>
        <authorList>
            <person name="Goeker M."/>
        </authorList>
    </citation>
    <scope>NUCLEOTIDE SEQUENCE [LARGE SCALE GENOMIC DNA]</scope>
    <source>
        <strain evidence="4 5">DSM 28825</strain>
    </source>
</reference>
<dbReference type="InterPro" id="IPR000868">
    <property type="entry name" value="Isochorismatase-like_dom"/>
</dbReference>
<evidence type="ECO:0000256" key="2">
    <source>
        <dbReference type="SAM" id="Phobius"/>
    </source>
</evidence>
<dbReference type="EMBL" id="SHKN01000001">
    <property type="protein sequence ID" value="RZT95785.1"/>
    <property type="molecule type" value="Genomic_DNA"/>
</dbReference>
<dbReference type="Gene3D" id="3.40.50.850">
    <property type="entry name" value="Isochorismatase-like"/>
    <property type="match status" value="1"/>
</dbReference>
<comment type="caution">
    <text evidence="4">The sequence shown here is derived from an EMBL/GenBank/DDBJ whole genome shotgun (WGS) entry which is preliminary data.</text>
</comment>
<dbReference type="GO" id="GO:0016787">
    <property type="term" value="F:hydrolase activity"/>
    <property type="evidence" value="ECO:0007669"/>
    <property type="project" value="UniProtKB-KW"/>
</dbReference>
<dbReference type="InterPro" id="IPR036380">
    <property type="entry name" value="Isochorismatase-like_sf"/>
</dbReference>
<name>A0A4V2FSY1_9BACT</name>
<dbReference type="InterPro" id="IPR050272">
    <property type="entry name" value="Isochorismatase-like_hydrls"/>
</dbReference>
<protein>
    <submittedName>
        <fullName evidence="4">Nicotinamidase-related amidase</fullName>
    </submittedName>
</protein>
<accession>A0A4V2FSY1</accession>
<keyword evidence="2" id="KW-1133">Transmembrane helix</keyword>
<gene>
    <name evidence="4" type="ORF">EV201_0410</name>
</gene>
<organism evidence="4 5">
    <name type="scientific">Ancylomarina subtilis</name>
    <dbReference type="NCBI Taxonomy" id="1639035"/>
    <lineage>
        <taxon>Bacteria</taxon>
        <taxon>Pseudomonadati</taxon>
        <taxon>Bacteroidota</taxon>
        <taxon>Bacteroidia</taxon>
        <taxon>Marinilabiliales</taxon>
        <taxon>Marinifilaceae</taxon>
        <taxon>Ancylomarina</taxon>
    </lineage>
</organism>
<dbReference type="PANTHER" id="PTHR43540:SF1">
    <property type="entry name" value="ISOCHORISMATASE HYDROLASE"/>
    <property type="match status" value="1"/>
</dbReference>
<sequence length="227" mass="25474">MARKKRRLRTIILCIAGVIILFVIILIVNLIVFEKNASVVSKGQPIENYNEPNCALLVIDIQEATTGEISTNSFYTSNSDALINKINRVSDYCENQNIPIIFIRSAITNPLINLLNDSYAEGSPGAKFDKRLKLNSNLEIVKSKNDAFIDTKLDNILSNNKINELYIVGLDAAYCINSTVEAAQNRNYRVNLLDDAILSESVKTKDSMIVSFKNRGVNVLKFDRLRK</sequence>
<dbReference type="CDD" id="cd00431">
    <property type="entry name" value="cysteine_hydrolases"/>
    <property type="match status" value="1"/>
</dbReference>
<dbReference type="Proteomes" id="UP000293562">
    <property type="component" value="Unassembled WGS sequence"/>
</dbReference>
<evidence type="ECO:0000313" key="5">
    <source>
        <dbReference type="Proteomes" id="UP000293562"/>
    </source>
</evidence>
<keyword evidence="2" id="KW-0472">Membrane</keyword>
<proteinExistence type="predicted"/>
<dbReference type="OrthoDB" id="9791276at2"/>
<keyword evidence="5" id="KW-1185">Reference proteome</keyword>
<evidence type="ECO:0000259" key="3">
    <source>
        <dbReference type="Pfam" id="PF00857"/>
    </source>
</evidence>
<keyword evidence="1" id="KW-0378">Hydrolase</keyword>
<feature type="domain" description="Isochorismatase-like" evidence="3">
    <location>
        <begin position="54"/>
        <end position="220"/>
    </location>
</feature>
<dbReference type="Pfam" id="PF00857">
    <property type="entry name" value="Isochorismatase"/>
    <property type="match status" value="1"/>
</dbReference>
<evidence type="ECO:0000313" key="4">
    <source>
        <dbReference type="EMBL" id="RZT95785.1"/>
    </source>
</evidence>